<keyword evidence="2" id="KW-0812">Transmembrane</keyword>
<evidence type="ECO:0000256" key="2">
    <source>
        <dbReference type="SAM" id="Phobius"/>
    </source>
</evidence>
<dbReference type="Proteomes" id="UP000284842">
    <property type="component" value="Unassembled WGS sequence"/>
</dbReference>
<sequence length="133" mass="14762">MPSQQSQQAHAAHDQDVERHHERPSHRIRTAVAQFNYDLEDELHFPSLVQKLVLIKGFCDFMMAFSLMFFPWLLYSGPFMEVLSDLTTLPTTSGMSNASSAFELATLMMGSAFSAITTAESQSKGALKTVGKS</sequence>
<keyword evidence="2" id="KW-0472">Membrane</keyword>
<evidence type="ECO:0000313" key="3">
    <source>
        <dbReference type="EMBL" id="PPR02871.1"/>
    </source>
</evidence>
<keyword evidence="2" id="KW-1133">Transmembrane helix</keyword>
<dbReference type="OrthoDB" id="2881112at2759"/>
<organism evidence="3 4">
    <name type="scientific">Panaeolus cyanescens</name>
    <dbReference type="NCBI Taxonomy" id="181874"/>
    <lineage>
        <taxon>Eukaryota</taxon>
        <taxon>Fungi</taxon>
        <taxon>Dikarya</taxon>
        <taxon>Basidiomycota</taxon>
        <taxon>Agaricomycotina</taxon>
        <taxon>Agaricomycetes</taxon>
        <taxon>Agaricomycetidae</taxon>
        <taxon>Agaricales</taxon>
        <taxon>Agaricineae</taxon>
        <taxon>Galeropsidaceae</taxon>
        <taxon>Panaeolus</taxon>
    </lineage>
</organism>
<dbReference type="AlphaFoldDB" id="A0A409YIL6"/>
<feature type="compositionally biased region" description="Basic and acidic residues" evidence="1">
    <location>
        <begin position="11"/>
        <end position="21"/>
    </location>
</feature>
<gene>
    <name evidence="3" type="ORF">CVT24_002295</name>
</gene>
<proteinExistence type="predicted"/>
<dbReference type="InParanoid" id="A0A409YIL6"/>
<keyword evidence="4" id="KW-1185">Reference proteome</keyword>
<evidence type="ECO:0000313" key="4">
    <source>
        <dbReference type="Proteomes" id="UP000284842"/>
    </source>
</evidence>
<comment type="caution">
    <text evidence="3">The sequence shown here is derived from an EMBL/GenBank/DDBJ whole genome shotgun (WGS) entry which is preliminary data.</text>
</comment>
<feature type="region of interest" description="Disordered" evidence="1">
    <location>
        <begin position="1"/>
        <end position="25"/>
    </location>
</feature>
<accession>A0A409YIL6</accession>
<evidence type="ECO:0000256" key="1">
    <source>
        <dbReference type="SAM" id="MobiDB-lite"/>
    </source>
</evidence>
<reference evidence="3 4" key="1">
    <citation type="journal article" date="2018" name="Evol. Lett.">
        <title>Horizontal gene cluster transfer increased hallucinogenic mushroom diversity.</title>
        <authorList>
            <person name="Reynolds H.T."/>
            <person name="Vijayakumar V."/>
            <person name="Gluck-Thaler E."/>
            <person name="Korotkin H.B."/>
            <person name="Matheny P.B."/>
            <person name="Slot J.C."/>
        </authorList>
    </citation>
    <scope>NUCLEOTIDE SEQUENCE [LARGE SCALE GENOMIC DNA]</scope>
    <source>
        <strain evidence="3 4">2629</strain>
    </source>
</reference>
<name>A0A409YIL6_9AGAR</name>
<dbReference type="EMBL" id="NHTK01001136">
    <property type="protein sequence ID" value="PPR02871.1"/>
    <property type="molecule type" value="Genomic_DNA"/>
</dbReference>
<protein>
    <submittedName>
        <fullName evidence="3">Uncharacterized protein</fullName>
    </submittedName>
</protein>
<feature type="transmembrane region" description="Helical" evidence="2">
    <location>
        <begin position="53"/>
        <end position="75"/>
    </location>
</feature>
<feature type="compositionally biased region" description="Low complexity" evidence="1">
    <location>
        <begin position="1"/>
        <end position="10"/>
    </location>
</feature>